<dbReference type="InterPro" id="IPR016169">
    <property type="entry name" value="FAD-bd_PCMH_sub2"/>
</dbReference>
<organism evidence="7 8">
    <name type="scientific">Marasmiellus scandens</name>
    <dbReference type="NCBI Taxonomy" id="2682957"/>
    <lineage>
        <taxon>Eukaryota</taxon>
        <taxon>Fungi</taxon>
        <taxon>Dikarya</taxon>
        <taxon>Basidiomycota</taxon>
        <taxon>Agaricomycotina</taxon>
        <taxon>Agaricomycetes</taxon>
        <taxon>Agaricomycetidae</taxon>
        <taxon>Agaricales</taxon>
        <taxon>Marasmiineae</taxon>
        <taxon>Omphalotaceae</taxon>
        <taxon>Marasmiellus</taxon>
    </lineage>
</organism>
<keyword evidence="3" id="KW-0274">FAD</keyword>
<evidence type="ECO:0000256" key="5">
    <source>
        <dbReference type="SAM" id="SignalP"/>
    </source>
</evidence>
<proteinExistence type="inferred from homology"/>
<keyword evidence="8" id="KW-1185">Reference proteome</keyword>
<protein>
    <recommendedName>
        <fullName evidence="6">FAD-binding PCMH-type domain-containing protein</fullName>
    </recommendedName>
</protein>
<feature type="domain" description="FAD-binding PCMH-type" evidence="6">
    <location>
        <begin position="60"/>
        <end position="232"/>
    </location>
</feature>
<evidence type="ECO:0000313" key="8">
    <source>
        <dbReference type="Proteomes" id="UP001498398"/>
    </source>
</evidence>
<name>A0ABR1IZE1_9AGAR</name>
<evidence type="ECO:0000256" key="4">
    <source>
        <dbReference type="ARBA" id="ARBA00023002"/>
    </source>
</evidence>
<dbReference type="SUPFAM" id="SSF56176">
    <property type="entry name" value="FAD-binding/transporter-associated domain-like"/>
    <property type="match status" value="1"/>
</dbReference>
<evidence type="ECO:0000256" key="3">
    <source>
        <dbReference type="ARBA" id="ARBA00022827"/>
    </source>
</evidence>
<dbReference type="Pfam" id="PF01565">
    <property type="entry name" value="FAD_binding_4"/>
    <property type="match status" value="1"/>
</dbReference>
<dbReference type="InterPro" id="IPR050416">
    <property type="entry name" value="FAD-linked_Oxidoreductase"/>
</dbReference>
<comment type="similarity">
    <text evidence="1">Belongs to the oxygen-dependent FAD-linked oxidoreductase family.</text>
</comment>
<dbReference type="InterPro" id="IPR036318">
    <property type="entry name" value="FAD-bd_PCMH-like_sf"/>
</dbReference>
<gene>
    <name evidence="7" type="ORF">VKT23_015655</name>
</gene>
<evidence type="ECO:0000313" key="7">
    <source>
        <dbReference type="EMBL" id="KAK7443481.1"/>
    </source>
</evidence>
<dbReference type="PANTHER" id="PTHR42973:SF53">
    <property type="entry name" value="FAD-BINDING PCMH-TYPE DOMAIN-CONTAINING PROTEIN-RELATED"/>
    <property type="match status" value="1"/>
</dbReference>
<evidence type="ECO:0000256" key="1">
    <source>
        <dbReference type="ARBA" id="ARBA00005466"/>
    </source>
</evidence>
<feature type="chain" id="PRO_5046026728" description="FAD-binding PCMH-type domain-containing protein" evidence="5">
    <location>
        <begin position="24"/>
        <end position="488"/>
    </location>
</feature>
<dbReference type="EMBL" id="JBANRG010000054">
    <property type="protein sequence ID" value="KAK7443481.1"/>
    <property type="molecule type" value="Genomic_DNA"/>
</dbReference>
<evidence type="ECO:0000259" key="6">
    <source>
        <dbReference type="PROSITE" id="PS51387"/>
    </source>
</evidence>
<evidence type="ECO:0000256" key="2">
    <source>
        <dbReference type="ARBA" id="ARBA00022630"/>
    </source>
</evidence>
<dbReference type="PROSITE" id="PS51387">
    <property type="entry name" value="FAD_PCMH"/>
    <property type="match status" value="1"/>
</dbReference>
<dbReference type="InterPro" id="IPR016166">
    <property type="entry name" value="FAD-bd_PCMH"/>
</dbReference>
<dbReference type="InterPro" id="IPR006094">
    <property type="entry name" value="Oxid_FAD_bind_N"/>
</dbReference>
<accession>A0ABR1IZE1</accession>
<dbReference type="Gene3D" id="3.30.465.10">
    <property type="match status" value="1"/>
</dbReference>
<sequence length="488" mass="53154">MAPTLQSVATVLGLLLPYWTVHALPTSRANSACCDAFRNQFQAVQLDLVTPGAYFSAQESDLSPSCRVNPTTAEEVSQILSTTTQLGCKFAVRSGGHMPWGGSANIDEPGVTIDLGFLNTTTLSEDKQVAHVGPGSRWGPVYDTLSPDGLVVVGGRSEHVGVGGYLLGGGISFFSPRFGFASDNVAGYQIALANGTIVEANSQENPDLFWAMRLGSTNFGIVTRYDLKTTAATKMWGGIRSYNRSHALDAAQALLDFDKKSGELGLDSAGLDIGSSDEFFMNFDRVEPNINDTDVYDSLLSIPFTSDTTRSDVTLKNILQEIDALFPIGLHASFRTLAFTSDAQFMIDWWQEGLKIFAPYEGNSDLSWTFAFTPVPASLLQAAEQANDPQGVSANNGSVMLTNLNAFWQDNLDEDDIQSKLAELIGWGQTEAQQRGLLNKWVYLNYASPDQKPYESIPEANLQRLRDVRQNVDPDSVLQNLWPGGFKI</sequence>
<feature type="signal peptide" evidence="5">
    <location>
        <begin position="1"/>
        <end position="23"/>
    </location>
</feature>
<comment type="caution">
    <text evidence="7">The sequence shown here is derived from an EMBL/GenBank/DDBJ whole genome shotgun (WGS) entry which is preliminary data.</text>
</comment>
<keyword evidence="5" id="KW-0732">Signal</keyword>
<keyword evidence="2" id="KW-0285">Flavoprotein</keyword>
<dbReference type="Proteomes" id="UP001498398">
    <property type="component" value="Unassembled WGS sequence"/>
</dbReference>
<keyword evidence="4" id="KW-0560">Oxidoreductase</keyword>
<dbReference type="PANTHER" id="PTHR42973">
    <property type="entry name" value="BINDING OXIDOREDUCTASE, PUTATIVE (AFU_ORTHOLOGUE AFUA_1G17690)-RELATED"/>
    <property type="match status" value="1"/>
</dbReference>
<reference evidence="7 8" key="1">
    <citation type="submission" date="2024-01" db="EMBL/GenBank/DDBJ databases">
        <title>A draft genome for the cacao thread blight pathogen Marasmiellus scandens.</title>
        <authorList>
            <person name="Baruah I.K."/>
            <person name="Leung J."/>
            <person name="Bukari Y."/>
            <person name="Amoako-Attah I."/>
            <person name="Meinhardt L.W."/>
            <person name="Bailey B.A."/>
            <person name="Cohen S.P."/>
        </authorList>
    </citation>
    <scope>NUCLEOTIDE SEQUENCE [LARGE SCALE GENOMIC DNA]</scope>
    <source>
        <strain evidence="7 8">GH-19</strain>
    </source>
</reference>